<dbReference type="Pfam" id="PF00094">
    <property type="entry name" value="VWD"/>
    <property type="match status" value="1"/>
</dbReference>
<dbReference type="PROSITE" id="PS51233">
    <property type="entry name" value="VWFD"/>
    <property type="match status" value="1"/>
</dbReference>
<evidence type="ECO:0000313" key="2">
    <source>
        <dbReference type="EnsemblMetazoa" id="AMAM003480-PA"/>
    </source>
</evidence>
<dbReference type="EnsemblMetazoa" id="AMAM003480-RA">
    <property type="protein sequence ID" value="AMAM003480-PA"/>
    <property type="gene ID" value="AMAM003480"/>
</dbReference>
<dbReference type="SMART" id="SM00216">
    <property type="entry name" value="VWD"/>
    <property type="match status" value="1"/>
</dbReference>
<dbReference type="PANTHER" id="PTHR37860:SF1">
    <property type="match status" value="1"/>
</dbReference>
<feature type="domain" description="VWFD" evidence="1">
    <location>
        <begin position="548"/>
        <end position="712"/>
    </location>
</feature>
<reference evidence="3" key="1">
    <citation type="submission" date="2013-09" db="EMBL/GenBank/DDBJ databases">
        <title>The Genome Sequence of Anopheles maculatus species B.</title>
        <authorList>
            <consortium name="The Broad Institute Genomics Platform"/>
            <person name="Neafsey D.E."/>
            <person name="Besansky N."/>
            <person name="Howell P."/>
            <person name="Walton C."/>
            <person name="Young S.K."/>
            <person name="Zeng Q."/>
            <person name="Gargeya S."/>
            <person name="Fitzgerald M."/>
            <person name="Haas B."/>
            <person name="Abouelleil A."/>
            <person name="Allen A.W."/>
            <person name="Alvarado L."/>
            <person name="Arachchi H.M."/>
            <person name="Berlin A.M."/>
            <person name="Chapman S.B."/>
            <person name="Gainer-Dewar J."/>
            <person name="Goldberg J."/>
            <person name="Griggs A."/>
            <person name="Gujja S."/>
            <person name="Hansen M."/>
            <person name="Howarth C."/>
            <person name="Imamovic A."/>
            <person name="Ireland A."/>
            <person name="Larimer J."/>
            <person name="McCowan C."/>
            <person name="Murphy C."/>
            <person name="Pearson M."/>
            <person name="Poon T.W."/>
            <person name="Priest M."/>
            <person name="Roberts A."/>
            <person name="Saif S."/>
            <person name="Shea T."/>
            <person name="Sisk P."/>
            <person name="Sykes S."/>
            <person name="Wortman J."/>
            <person name="Nusbaum C."/>
            <person name="Birren B."/>
        </authorList>
    </citation>
    <scope>NUCLEOTIDE SEQUENCE [LARGE SCALE GENOMIC DNA]</scope>
    <source>
        <strain evidence="3">maculatus3</strain>
    </source>
</reference>
<evidence type="ECO:0000313" key="3">
    <source>
        <dbReference type="Proteomes" id="UP000075901"/>
    </source>
</evidence>
<organism evidence="2 3">
    <name type="scientific">Anopheles maculatus</name>
    <dbReference type="NCBI Taxonomy" id="74869"/>
    <lineage>
        <taxon>Eukaryota</taxon>
        <taxon>Metazoa</taxon>
        <taxon>Ecdysozoa</taxon>
        <taxon>Arthropoda</taxon>
        <taxon>Hexapoda</taxon>
        <taxon>Insecta</taxon>
        <taxon>Pterygota</taxon>
        <taxon>Neoptera</taxon>
        <taxon>Endopterygota</taxon>
        <taxon>Diptera</taxon>
        <taxon>Nematocera</taxon>
        <taxon>Culicoidea</taxon>
        <taxon>Culicidae</taxon>
        <taxon>Anophelinae</taxon>
        <taxon>Anopheles</taxon>
        <taxon>Anopheles maculatus group</taxon>
    </lineage>
</organism>
<sequence length="892" mass="99690">VAKVRYANSDQSFKGFNITSEASVTSKGFGLNCGFSGHSAMSLANRQASAAGSLTLPFEGYTFGTYFFGSPESFDFLLTRFGDDFVRAHGAYDAKKYRGDLTSTFKFVPNRPVVFETQLNGLSSAKFSFKQDNFFSADGSFGVDKAVLLNVVGEGKPLLNAKVTLDASHFLSTEYKVDEANAKAFLQSLNKQLQADFVLVKDDIAQRYAKLNQDVSTLSSNVVNALPDFSKFQESYVKQLQKLQEDIMSDPALAEFVKTVAKLFQQVSEVFGQLSQVYVESFRKMTAIVNDIIAQLMETFNTKVLPALKELSTKVEAIFFNIYEETVKMLVAVFERTVKALKVFEEDFNKIATNVSELFRTFAQTFNKAIQVLEKEFKELYKLVQEYVDSFDEFKAVKETLKEYFDGFDRYAYQLLKELLSLVEALYPMEEVQEFTTAINKYVTNKLENKPVNDIEELKVLFVSFVKVLNKAVERLISGVNLQLSEPTFGSDSFTSFVTFKFLPYVSSIQFSPWNFVRNEKFYSVRDLVHQLRLYAFNPFARVPLFHMHAQLGDGGHFFTFDDKHFTFPGSCSYLLASDFVDGNFSIVADMDNGRLKSVTLVDKDSTVELNSKAVVKYNGKDTDLPIFQKDVYVFRKYYTVTIGTKYGAQVMCTTDLKICHFFVSGFYFGRLRGLLGNGNYEPYDDLALPNGAITEVSTDFANNYKTSQACAAVADHGHDSHAHSNPTCAKFFGSESSLKLCSYLRDQTGYKEACNHAAHDAGDKADEAACGIARLYVSSCTLYGIPTIMPSQCEKCATNEGRTVDVGDWYTVKAPQKQADIVMVVDTSLGTLLGELVQATINDLRKELKSFDVNIAVIGYSKTDKYTSLFSNGGKLDYTGKLGQADVSSGP</sequence>
<protein>
    <submittedName>
        <fullName evidence="2">VWFD domain-containing protein</fullName>
    </submittedName>
</protein>
<dbReference type="AlphaFoldDB" id="A0A182SBJ4"/>
<dbReference type="VEuPathDB" id="VectorBase:AMAM003480"/>
<dbReference type="InterPro" id="IPR001846">
    <property type="entry name" value="VWF_type-D"/>
</dbReference>
<keyword evidence="3" id="KW-1185">Reference proteome</keyword>
<reference evidence="2" key="2">
    <citation type="submission" date="2020-05" db="UniProtKB">
        <authorList>
            <consortium name="EnsemblMetazoa"/>
        </authorList>
    </citation>
    <scope>IDENTIFICATION</scope>
    <source>
        <strain evidence="2">maculatus3</strain>
    </source>
</reference>
<proteinExistence type="predicted"/>
<evidence type="ECO:0000259" key="1">
    <source>
        <dbReference type="PROSITE" id="PS51233"/>
    </source>
</evidence>
<dbReference type="Proteomes" id="UP000075901">
    <property type="component" value="Unassembled WGS sequence"/>
</dbReference>
<accession>A0A182SBJ4</accession>
<dbReference type="PANTHER" id="PTHR37860">
    <property type="entry name" value="AGAP008810-PA"/>
    <property type="match status" value="1"/>
</dbReference>
<name>A0A182SBJ4_9DIPT</name>